<dbReference type="PROSITE" id="PS00194">
    <property type="entry name" value="THIOREDOXIN_1"/>
    <property type="match status" value="1"/>
</dbReference>
<dbReference type="Gene3D" id="3.40.30.10">
    <property type="entry name" value="Glutaredoxin"/>
    <property type="match status" value="1"/>
</dbReference>
<keyword evidence="3" id="KW-0812">Transmembrane</keyword>
<dbReference type="KEGG" id="sgrg:L0C25_07580"/>
<evidence type="ECO:0000256" key="2">
    <source>
        <dbReference type="ARBA" id="ARBA00022748"/>
    </source>
</evidence>
<evidence type="ECO:0000313" key="9">
    <source>
        <dbReference type="Proteomes" id="UP001164390"/>
    </source>
</evidence>
<accession>A0AA46YLR4</accession>
<sequence>MRFPVRRLVVAAALLVAVAGCSTAEGGDTGFISGDGSITRVDAADREDAPTLEGESLEGKQVSTDDFADKTIVVNVWGQWCGPCRKEAPELVEAADELESKNVQFLGLATKSQAGEGAPSQDVQFAKQAGFEFPTIQDYDGEQVLRFVDSMPAPGVPTTWVIDDQGRVAAQVRGETTASTLIGLVEDVQADS</sequence>
<evidence type="ECO:0000256" key="5">
    <source>
        <dbReference type="ARBA" id="ARBA00023284"/>
    </source>
</evidence>
<feature type="signal peptide" evidence="6">
    <location>
        <begin position="1"/>
        <end position="24"/>
    </location>
</feature>
<evidence type="ECO:0000256" key="6">
    <source>
        <dbReference type="SAM" id="SignalP"/>
    </source>
</evidence>
<protein>
    <submittedName>
        <fullName evidence="8">TlpA family protein disulfide reductase</fullName>
    </submittedName>
</protein>
<dbReference type="InterPro" id="IPR013766">
    <property type="entry name" value="Thioredoxin_domain"/>
</dbReference>
<dbReference type="PROSITE" id="PS51257">
    <property type="entry name" value="PROKAR_LIPOPROTEIN"/>
    <property type="match status" value="1"/>
</dbReference>
<dbReference type="RefSeq" id="WP_271635859.1">
    <property type="nucleotide sequence ID" value="NZ_CP094970.1"/>
</dbReference>
<dbReference type="SUPFAM" id="SSF52833">
    <property type="entry name" value="Thioredoxin-like"/>
    <property type="match status" value="1"/>
</dbReference>
<name>A0AA46YLR4_9ACTN</name>
<dbReference type="GO" id="GO:0017004">
    <property type="term" value="P:cytochrome complex assembly"/>
    <property type="evidence" value="ECO:0007669"/>
    <property type="project" value="UniProtKB-KW"/>
</dbReference>
<proteinExistence type="predicted"/>
<evidence type="ECO:0000313" key="8">
    <source>
        <dbReference type="EMBL" id="UYM06927.1"/>
    </source>
</evidence>
<dbReference type="CDD" id="cd02966">
    <property type="entry name" value="TlpA_like_family"/>
    <property type="match status" value="1"/>
</dbReference>
<keyword evidence="3" id="KW-0735">Signal-anchor</keyword>
<feature type="chain" id="PRO_5041232759" evidence="6">
    <location>
        <begin position="25"/>
        <end position="192"/>
    </location>
</feature>
<gene>
    <name evidence="8" type="ORF">L0C25_07580</name>
</gene>
<evidence type="ECO:0000256" key="1">
    <source>
        <dbReference type="ARBA" id="ARBA00004196"/>
    </source>
</evidence>
<dbReference type="GO" id="GO:0030313">
    <property type="term" value="C:cell envelope"/>
    <property type="evidence" value="ECO:0007669"/>
    <property type="project" value="UniProtKB-SubCell"/>
</dbReference>
<keyword evidence="9" id="KW-1185">Reference proteome</keyword>
<evidence type="ECO:0000256" key="3">
    <source>
        <dbReference type="ARBA" id="ARBA00022968"/>
    </source>
</evidence>
<dbReference type="Pfam" id="PF00578">
    <property type="entry name" value="AhpC-TSA"/>
    <property type="match status" value="1"/>
</dbReference>
<keyword evidence="2" id="KW-0201">Cytochrome c-type biogenesis</keyword>
<dbReference type="InterPro" id="IPR050553">
    <property type="entry name" value="Thioredoxin_ResA/DsbE_sf"/>
</dbReference>
<keyword evidence="6" id="KW-0732">Signal</keyword>
<dbReference type="AlphaFoldDB" id="A0AA46YLR4"/>
<dbReference type="InterPro" id="IPR017937">
    <property type="entry name" value="Thioredoxin_CS"/>
</dbReference>
<reference evidence="8" key="1">
    <citation type="submission" date="2022-01" db="EMBL/GenBank/DDBJ databases">
        <title>Nocardioidaceae gen. sp. A5X3R13.</title>
        <authorList>
            <person name="Lopez Marin M.A."/>
            <person name="Uhlik O."/>
        </authorList>
    </citation>
    <scope>NUCLEOTIDE SEQUENCE</scope>
    <source>
        <strain evidence="8">A5X3R13</strain>
    </source>
</reference>
<dbReference type="GO" id="GO:0016491">
    <property type="term" value="F:oxidoreductase activity"/>
    <property type="evidence" value="ECO:0007669"/>
    <property type="project" value="InterPro"/>
</dbReference>
<dbReference type="Proteomes" id="UP001164390">
    <property type="component" value="Chromosome"/>
</dbReference>
<evidence type="ECO:0000256" key="4">
    <source>
        <dbReference type="ARBA" id="ARBA00023157"/>
    </source>
</evidence>
<dbReference type="InterPro" id="IPR000866">
    <property type="entry name" value="AhpC/TSA"/>
</dbReference>
<evidence type="ECO:0000259" key="7">
    <source>
        <dbReference type="PROSITE" id="PS51352"/>
    </source>
</evidence>
<dbReference type="PANTHER" id="PTHR42852:SF6">
    <property type="entry name" value="THIOL:DISULFIDE INTERCHANGE PROTEIN DSBE"/>
    <property type="match status" value="1"/>
</dbReference>
<dbReference type="InterPro" id="IPR036249">
    <property type="entry name" value="Thioredoxin-like_sf"/>
</dbReference>
<comment type="subcellular location">
    <subcellularLocation>
        <location evidence="1">Cell envelope</location>
    </subcellularLocation>
</comment>
<organism evidence="8 9">
    <name type="scientific">Solicola gregarius</name>
    <dbReference type="NCBI Taxonomy" id="2908642"/>
    <lineage>
        <taxon>Bacteria</taxon>
        <taxon>Bacillati</taxon>
        <taxon>Actinomycetota</taxon>
        <taxon>Actinomycetes</taxon>
        <taxon>Propionibacteriales</taxon>
        <taxon>Nocardioidaceae</taxon>
        <taxon>Solicola</taxon>
    </lineage>
</organism>
<dbReference type="PROSITE" id="PS51352">
    <property type="entry name" value="THIOREDOXIN_2"/>
    <property type="match status" value="1"/>
</dbReference>
<keyword evidence="4" id="KW-1015">Disulfide bond</keyword>
<keyword evidence="5" id="KW-0676">Redox-active center</keyword>
<dbReference type="PANTHER" id="PTHR42852">
    <property type="entry name" value="THIOL:DISULFIDE INTERCHANGE PROTEIN DSBE"/>
    <property type="match status" value="1"/>
</dbReference>
<dbReference type="EMBL" id="CP094970">
    <property type="protein sequence ID" value="UYM06927.1"/>
    <property type="molecule type" value="Genomic_DNA"/>
</dbReference>
<dbReference type="GO" id="GO:0016209">
    <property type="term" value="F:antioxidant activity"/>
    <property type="evidence" value="ECO:0007669"/>
    <property type="project" value="InterPro"/>
</dbReference>
<feature type="domain" description="Thioredoxin" evidence="7">
    <location>
        <begin position="43"/>
        <end position="190"/>
    </location>
</feature>